<evidence type="ECO:0000313" key="2">
    <source>
        <dbReference type="EMBL" id="SHN24652.1"/>
    </source>
</evidence>
<dbReference type="AlphaFoldDB" id="A0A1M7Q3I9"/>
<feature type="transmembrane region" description="Helical" evidence="1">
    <location>
        <begin position="145"/>
        <end position="171"/>
    </location>
</feature>
<gene>
    <name evidence="2" type="ORF">SAMN05216179_2786</name>
</gene>
<dbReference type="InterPro" id="IPR006938">
    <property type="entry name" value="DUF624"/>
</dbReference>
<feature type="transmembrane region" description="Helical" evidence="1">
    <location>
        <begin position="177"/>
        <end position="195"/>
    </location>
</feature>
<dbReference type="RefSeq" id="WP_073202477.1">
    <property type="nucleotide sequence ID" value="NZ_FRCZ01000005.1"/>
</dbReference>
<keyword evidence="3" id="KW-1185">Reference proteome</keyword>
<organism evidence="2 3">
    <name type="scientific">Gracilibacillus kekensis</name>
    <dbReference type="NCBI Taxonomy" id="1027249"/>
    <lineage>
        <taxon>Bacteria</taxon>
        <taxon>Bacillati</taxon>
        <taxon>Bacillota</taxon>
        <taxon>Bacilli</taxon>
        <taxon>Bacillales</taxon>
        <taxon>Bacillaceae</taxon>
        <taxon>Gracilibacillus</taxon>
    </lineage>
</organism>
<keyword evidence="1" id="KW-1133">Transmembrane helix</keyword>
<dbReference type="EMBL" id="FRCZ01000005">
    <property type="protein sequence ID" value="SHN24652.1"/>
    <property type="molecule type" value="Genomic_DNA"/>
</dbReference>
<dbReference type="OrthoDB" id="2182676at2"/>
<feature type="transmembrane region" description="Helical" evidence="1">
    <location>
        <begin position="25"/>
        <end position="51"/>
    </location>
</feature>
<keyword evidence="1" id="KW-0472">Membrane</keyword>
<evidence type="ECO:0000256" key="1">
    <source>
        <dbReference type="SAM" id="Phobius"/>
    </source>
</evidence>
<protein>
    <submittedName>
        <fullName evidence="2">Uncharacterized membrane protein YesL</fullName>
    </submittedName>
</protein>
<proteinExistence type="predicted"/>
<evidence type="ECO:0000313" key="3">
    <source>
        <dbReference type="Proteomes" id="UP000184184"/>
    </source>
</evidence>
<keyword evidence="1" id="KW-0812">Transmembrane</keyword>
<name>A0A1M7Q3I9_9BACI</name>
<feature type="transmembrane region" description="Helical" evidence="1">
    <location>
        <begin position="80"/>
        <end position="99"/>
    </location>
</feature>
<feature type="transmembrane region" description="Helical" evidence="1">
    <location>
        <begin position="105"/>
        <end position="133"/>
    </location>
</feature>
<dbReference type="Pfam" id="PF04854">
    <property type="entry name" value="DUF624"/>
    <property type="match status" value="1"/>
</dbReference>
<sequence length="208" mass="24404">MQLNGLTGIIYKIGIWTIRLFYTNLLWIVFTLLGLGVFGFMPATVSLFAVLRQWIIKKDDFPIFKSFLYYYRKEFIKSNLFGLLFLVVGFIIRVDIIFLKESSTLFLQILSGVMLCIGILFFIILLYFFPVYVHFNISFVQHIKYAFIIGVSQVASTIMMMLGLAIVFSLYWYISGLIPLFFMSLFCLNLMWFGYRSFVKIEYLQQQA</sequence>
<dbReference type="Proteomes" id="UP000184184">
    <property type="component" value="Unassembled WGS sequence"/>
</dbReference>
<accession>A0A1M7Q3I9</accession>
<dbReference type="STRING" id="1027249.SAMN05216179_2786"/>
<reference evidence="2 3" key="1">
    <citation type="submission" date="2016-11" db="EMBL/GenBank/DDBJ databases">
        <authorList>
            <person name="Jaros S."/>
            <person name="Januszkiewicz K."/>
            <person name="Wedrychowicz H."/>
        </authorList>
    </citation>
    <scope>NUCLEOTIDE SEQUENCE [LARGE SCALE GENOMIC DNA]</scope>
    <source>
        <strain evidence="2 3">CGMCC 1.10681</strain>
    </source>
</reference>